<keyword evidence="11" id="KW-1185">Reference proteome</keyword>
<comment type="similarity">
    <text evidence="2">Belongs to the ClpA/ClpB family. Torsin subfamily.</text>
</comment>
<dbReference type="EnsemblMetazoa" id="SMAR015474-RA">
    <property type="protein sequence ID" value="SMAR015474-PA"/>
    <property type="gene ID" value="SMAR015474"/>
</dbReference>
<dbReference type="EMBL" id="JH431944">
    <property type="status" value="NOT_ANNOTATED_CDS"/>
    <property type="molecule type" value="Genomic_DNA"/>
</dbReference>
<feature type="chain" id="PRO_5004579829" description="Torsin-1A C-terminal domain-containing protein" evidence="8">
    <location>
        <begin position="26"/>
        <end position="347"/>
    </location>
</feature>
<dbReference type="SUPFAM" id="SSF52540">
    <property type="entry name" value="P-loop containing nucleoside triphosphate hydrolases"/>
    <property type="match status" value="1"/>
</dbReference>
<evidence type="ECO:0000256" key="2">
    <source>
        <dbReference type="ARBA" id="ARBA00006235"/>
    </source>
</evidence>
<evidence type="ECO:0000256" key="6">
    <source>
        <dbReference type="ARBA" id="ARBA00022840"/>
    </source>
</evidence>
<evidence type="ECO:0000256" key="4">
    <source>
        <dbReference type="ARBA" id="ARBA00022741"/>
    </source>
</evidence>
<dbReference type="PANTHER" id="PTHR10760:SF2">
    <property type="entry name" value="LD13476P-RELATED"/>
    <property type="match status" value="1"/>
</dbReference>
<dbReference type="STRING" id="126957.T1JNP5"/>
<evidence type="ECO:0000313" key="10">
    <source>
        <dbReference type="EnsemblMetazoa" id="SMAR015474-PA"/>
    </source>
</evidence>
<dbReference type="GO" id="GO:0005524">
    <property type="term" value="F:ATP binding"/>
    <property type="evidence" value="ECO:0007669"/>
    <property type="project" value="UniProtKB-KW"/>
</dbReference>
<evidence type="ECO:0000256" key="5">
    <source>
        <dbReference type="ARBA" id="ARBA00022824"/>
    </source>
</evidence>
<keyword evidence="5" id="KW-0256">Endoplasmic reticulum</keyword>
<keyword evidence="7" id="KW-0325">Glycoprotein</keyword>
<reference evidence="10" key="2">
    <citation type="submission" date="2015-02" db="UniProtKB">
        <authorList>
            <consortium name="EnsemblMetazoa"/>
        </authorList>
    </citation>
    <scope>IDENTIFICATION</scope>
</reference>
<evidence type="ECO:0000256" key="3">
    <source>
        <dbReference type="ARBA" id="ARBA00022729"/>
    </source>
</evidence>
<dbReference type="eggNOG" id="KOG2170">
    <property type="taxonomic scope" value="Eukaryota"/>
</dbReference>
<evidence type="ECO:0000313" key="11">
    <source>
        <dbReference type="Proteomes" id="UP000014500"/>
    </source>
</evidence>
<dbReference type="PANTHER" id="PTHR10760">
    <property type="entry name" value="TORSIN"/>
    <property type="match status" value="1"/>
</dbReference>
<evidence type="ECO:0000256" key="7">
    <source>
        <dbReference type="ARBA" id="ARBA00023180"/>
    </source>
</evidence>
<dbReference type="InterPro" id="IPR010448">
    <property type="entry name" value="Torsin"/>
</dbReference>
<dbReference type="Pfam" id="PF06309">
    <property type="entry name" value="Torsin"/>
    <property type="match status" value="1"/>
</dbReference>
<dbReference type="AlphaFoldDB" id="T1JNP5"/>
<evidence type="ECO:0000256" key="1">
    <source>
        <dbReference type="ARBA" id="ARBA00004319"/>
    </source>
</evidence>
<dbReference type="Proteomes" id="UP000014500">
    <property type="component" value="Unassembled WGS sequence"/>
</dbReference>
<organism evidence="10 11">
    <name type="scientific">Strigamia maritima</name>
    <name type="common">European centipede</name>
    <name type="synonym">Geophilus maritimus</name>
    <dbReference type="NCBI Taxonomy" id="126957"/>
    <lineage>
        <taxon>Eukaryota</taxon>
        <taxon>Metazoa</taxon>
        <taxon>Ecdysozoa</taxon>
        <taxon>Arthropoda</taxon>
        <taxon>Myriapoda</taxon>
        <taxon>Chilopoda</taxon>
        <taxon>Pleurostigmophora</taxon>
        <taxon>Geophilomorpha</taxon>
        <taxon>Linotaeniidae</taxon>
        <taxon>Strigamia</taxon>
    </lineage>
</organism>
<proteinExistence type="inferred from homology"/>
<dbReference type="InterPro" id="IPR027417">
    <property type="entry name" value="P-loop_NTPase"/>
</dbReference>
<dbReference type="Pfam" id="PF21376">
    <property type="entry name" value="TOR1A_C"/>
    <property type="match status" value="1"/>
</dbReference>
<dbReference type="FunFam" id="3.40.50.300:FF:002276">
    <property type="entry name" value="Torsin, putative"/>
    <property type="match status" value="1"/>
</dbReference>
<keyword evidence="6" id="KW-0067">ATP-binding</keyword>
<dbReference type="GO" id="GO:0016887">
    <property type="term" value="F:ATP hydrolysis activity"/>
    <property type="evidence" value="ECO:0007669"/>
    <property type="project" value="InterPro"/>
</dbReference>
<feature type="signal peptide" evidence="8">
    <location>
        <begin position="1"/>
        <end position="25"/>
    </location>
</feature>
<dbReference type="OMA" id="HFPHRSE"/>
<accession>T1JNP5</accession>
<dbReference type="PhylomeDB" id="T1JNP5"/>
<reference evidence="11" key="1">
    <citation type="submission" date="2011-05" db="EMBL/GenBank/DDBJ databases">
        <authorList>
            <person name="Richards S.R."/>
            <person name="Qu J."/>
            <person name="Jiang H."/>
            <person name="Jhangiani S.N."/>
            <person name="Agravi P."/>
            <person name="Goodspeed R."/>
            <person name="Gross S."/>
            <person name="Mandapat C."/>
            <person name="Jackson L."/>
            <person name="Mathew T."/>
            <person name="Pu L."/>
            <person name="Thornton R."/>
            <person name="Saada N."/>
            <person name="Wilczek-Boney K.B."/>
            <person name="Lee S."/>
            <person name="Kovar C."/>
            <person name="Wu Y."/>
            <person name="Scherer S.E."/>
            <person name="Worley K.C."/>
            <person name="Muzny D.M."/>
            <person name="Gibbs R."/>
        </authorList>
    </citation>
    <scope>NUCLEOTIDE SEQUENCE</scope>
    <source>
        <strain evidence="11">Brora</strain>
    </source>
</reference>
<dbReference type="Gene3D" id="3.40.50.300">
    <property type="entry name" value="P-loop containing nucleotide triphosphate hydrolases"/>
    <property type="match status" value="1"/>
</dbReference>
<dbReference type="HOGENOM" id="CLU_053537_0_0_1"/>
<protein>
    <recommendedName>
        <fullName evidence="9">Torsin-1A C-terminal domain-containing protein</fullName>
    </recommendedName>
</protein>
<dbReference type="GO" id="GO:0071218">
    <property type="term" value="P:cellular response to misfolded protein"/>
    <property type="evidence" value="ECO:0007669"/>
    <property type="project" value="TreeGrafter"/>
</dbReference>
<dbReference type="InterPro" id="IPR049337">
    <property type="entry name" value="TOR1A_C"/>
</dbReference>
<dbReference type="GO" id="GO:0005788">
    <property type="term" value="C:endoplasmic reticulum lumen"/>
    <property type="evidence" value="ECO:0007669"/>
    <property type="project" value="UniProtKB-SubCell"/>
</dbReference>
<keyword evidence="3 8" id="KW-0732">Signal</keyword>
<evidence type="ECO:0000259" key="9">
    <source>
        <dbReference type="Pfam" id="PF21376"/>
    </source>
</evidence>
<comment type="subcellular location">
    <subcellularLocation>
        <location evidence="1">Endoplasmic reticulum lumen</location>
    </subcellularLocation>
</comment>
<name>T1JNP5_STRMM</name>
<sequence length="347" mass="39083">MRVARINGAVTKLLILLCVFPVANAVVDPLTWGLAVGGAVGIYAGYQALQCNYVECCTPKWITPDLNGRMMANITNYLHGQHLVKDVVIKSIKAHVRKFDPQKPLVLSFHGWTGGGKTFVSKIIAHHLYHNGFDSEFVHLFIATHHFPHADSINLYKDNLVNWIKGNISQCQQSLFIFDEVDKMPRGLFDAIKPYLDYHQHVDGARNLHFLSNAGGSGITQIALQNWKAGRKREELKLKDFNSALTLDAFNEKGGLKHSSLIDSNLIDHFIPFLPLERQHVKLCVIDELKRQNRHASGKVIDHITDEVVYLPLDLGVFSKTGCKEIEKLVDYVLETLPENRFACIII</sequence>
<evidence type="ECO:0000256" key="8">
    <source>
        <dbReference type="SAM" id="SignalP"/>
    </source>
</evidence>
<feature type="domain" description="Torsin-1A C-terminal" evidence="9">
    <location>
        <begin position="276"/>
        <end position="332"/>
    </location>
</feature>
<keyword evidence="4" id="KW-0547">Nucleotide-binding</keyword>